<name>A0A2R6X9V0_MARPO</name>
<proteinExistence type="predicted"/>
<gene>
    <name evidence="1" type="ORF">MARPO_0027s0016</name>
</gene>
<dbReference type="Gramene" id="Mp5g06120.1">
    <property type="protein sequence ID" value="Mp5g06120.1.cds1"/>
    <property type="gene ID" value="Mp5g06120"/>
</dbReference>
<evidence type="ECO:0000313" key="2">
    <source>
        <dbReference type="Proteomes" id="UP000244005"/>
    </source>
</evidence>
<protein>
    <submittedName>
        <fullName evidence="1">Uncharacterized protein</fullName>
    </submittedName>
</protein>
<organism evidence="1 2">
    <name type="scientific">Marchantia polymorpha</name>
    <name type="common">Common liverwort</name>
    <name type="synonym">Marchantia aquatica</name>
    <dbReference type="NCBI Taxonomy" id="3197"/>
    <lineage>
        <taxon>Eukaryota</taxon>
        <taxon>Viridiplantae</taxon>
        <taxon>Streptophyta</taxon>
        <taxon>Embryophyta</taxon>
        <taxon>Marchantiophyta</taxon>
        <taxon>Marchantiopsida</taxon>
        <taxon>Marchantiidae</taxon>
        <taxon>Marchantiales</taxon>
        <taxon>Marchantiaceae</taxon>
        <taxon>Marchantia</taxon>
    </lineage>
</organism>
<dbReference type="EMBL" id="KZ772699">
    <property type="protein sequence ID" value="PTQ42883.1"/>
    <property type="molecule type" value="Genomic_DNA"/>
</dbReference>
<keyword evidence="2" id="KW-1185">Reference proteome</keyword>
<dbReference type="Proteomes" id="UP000244005">
    <property type="component" value="Unassembled WGS sequence"/>
</dbReference>
<dbReference type="AlphaFoldDB" id="A0A2R6X9V0"/>
<accession>A0A2R6X9V0</accession>
<evidence type="ECO:0000313" key="1">
    <source>
        <dbReference type="EMBL" id="PTQ42883.1"/>
    </source>
</evidence>
<sequence>MTDPRSRPNVESSRVESNRHLLPFPTVCRCSTGKDSDPSLFACGRETANISLCLSERTHIPRKCCNTWPAGKSAILLPKFGASSPPLCLDISVTSPALYGLY</sequence>
<reference evidence="2" key="1">
    <citation type="journal article" date="2017" name="Cell">
        <title>Insights into land plant evolution garnered from the Marchantia polymorpha genome.</title>
        <authorList>
            <person name="Bowman J.L."/>
            <person name="Kohchi T."/>
            <person name="Yamato K.T."/>
            <person name="Jenkins J."/>
            <person name="Shu S."/>
            <person name="Ishizaki K."/>
            <person name="Yamaoka S."/>
            <person name="Nishihama R."/>
            <person name="Nakamura Y."/>
            <person name="Berger F."/>
            <person name="Adam C."/>
            <person name="Aki S.S."/>
            <person name="Althoff F."/>
            <person name="Araki T."/>
            <person name="Arteaga-Vazquez M.A."/>
            <person name="Balasubrmanian S."/>
            <person name="Barry K."/>
            <person name="Bauer D."/>
            <person name="Boehm C.R."/>
            <person name="Briginshaw L."/>
            <person name="Caballero-Perez J."/>
            <person name="Catarino B."/>
            <person name="Chen F."/>
            <person name="Chiyoda S."/>
            <person name="Chovatia M."/>
            <person name="Davies K.M."/>
            <person name="Delmans M."/>
            <person name="Demura T."/>
            <person name="Dierschke T."/>
            <person name="Dolan L."/>
            <person name="Dorantes-Acosta A.E."/>
            <person name="Eklund D.M."/>
            <person name="Florent S.N."/>
            <person name="Flores-Sandoval E."/>
            <person name="Fujiyama A."/>
            <person name="Fukuzawa H."/>
            <person name="Galik B."/>
            <person name="Grimanelli D."/>
            <person name="Grimwood J."/>
            <person name="Grossniklaus U."/>
            <person name="Hamada T."/>
            <person name="Haseloff J."/>
            <person name="Hetherington A.J."/>
            <person name="Higo A."/>
            <person name="Hirakawa Y."/>
            <person name="Hundley H.N."/>
            <person name="Ikeda Y."/>
            <person name="Inoue K."/>
            <person name="Inoue S.I."/>
            <person name="Ishida S."/>
            <person name="Jia Q."/>
            <person name="Kakita M."/>
            <person name="Kanazawa T."/>
            <person name="Kawai Y."/>
            <person name="Kawashima T."/>
            <person name="Kennedy M."/>
            <person name="Kinose K."/>
            <person name="Kinoshita T."/>
            <person name="Kohara Y."/>
            <person name="Koide E."/>
            <person name="Komatsu K."/>
            <person name="Kopischke S."/>
            <person name="Kubo M."/>
            <person name="Kyozuka J."/>
            <person name="Lagercrantz U."/>
            <person name="Lin S.S."/>
            <person name="Lindquist E."/>
            <person name="Lipzen A.M."/>
            <person name="Lu C.W."/>
            <person name="De Luna E."/>
            <person name="Martienssen R.A."/>
            <person name="Minamino N."/>
            <person name="Mizutani M."/>
            <person name="Mizutani M."/>
            <person name="Mochizuki N."/>
            <person name="Monte I."/>
            <person name="Mosher R."/>
            <person name="Nagasaki H."/>
            <person name="Nakagami H."/>
            <person name="Naramoto S."/>
            <person name="Nishitani K."/>
            <person name="Ohtani M."/>
            <person name="Okamoto T."/>
            <person name="Okumura M."/>
            <person name="Phillips J."/>
            <person name="Pollak B."/>
            <person name="Reinders A."/>
            <person name="Rovekamp M."/>
            <person name="Sano R."/>
            <person name="Sawa S."/>
            <person name="Schmid M.W."/>
            <person name="Shirakawa M."/>
            <person name="Solano R."/>
            <person name="Spunde A."/>
            <person name="Suetsugu N."/>
            <person name="Sugano S."/>
            <person name="Sugiyama A."/>
            <person name="Sun R."/>
            <person name="Suzuki Y."/>
            <person name="Takenaka M."/>
            <person name="Takezawa D."/>
            <person name="Tomogane H."/>
            <person name="Tsuzuki M."/>
            <person name="Ueda T."/>
            <person name="Umeda M."/>
            <person name="Ward J.M."/>
            <person name="Watanabe Y."/>
            <person name="Yazaki K."/>
            <person name="Yokoyama R."/>
            <person name="Yoshitake Y."/>
            <person name="Yotsui I."/>
            <person name="Zachgo S."/>
            <person name="Schmutz J."/>
        </authorList>
    </citation>
    <scope>NUCLEOTIDE SEQUENCE [LARGE SCALE GENOMIC DNA]</scope>
    <source>
        <strain evidence="2">Tak-1</strain>
    </source>
</reference>